<dbReference type="Proteomes" id="UP001054889">
    <property type="component" value="Unassembled WGS sequence"/>
</dbReference>
<organism evidence="1 2">
    <name type="scientific">Eleusine coracana subsp. coracana</name>
    <dbReference type="NCBI Taxonomy" id="191504"/>
    <lineage>
        <taxon>Eukaryota</taxon>
        <taxon>Viridiplantae</taxon>
        <taxon>Streptophyta</taxon>
        <taxon>Embryophyta</taxon>
        <taxon>Tracheophyta</taxon>
        <taxon>Spermatophyta</taxon>
        <taxon>Magnoliopsida</taxon>
        <taxon>Liliopsida</taxon>
        <taxon>Poales</taxon>
        <taxon>Poaceae</taxon>
        <taxon>PACMAD clade</taxon>
        <taxon>Chloridoideae</taxon>
        <taxon>Cynodonteae</taxon>
        <taxon>Eleusininae</taxon>
        <taxon>Eleusine</taxon>
    </lineage>
</organism>
<dbReference type="AlphaFoldDB" id="A0AAV5FX06"/>
<evidence type="ECO:0000313" key="2">
    <source>
        <dbReference type="Proteomes" id="UP001054889"/>
    </source>
</evidence>
<proteinExistence type="predicted"/>
<reference evidence="1" key="2">
    <citation type="submission" date="2021-12" db="EMBL/GenBank/DDBJ databases">
        <title>Resequencing data analysis of finger millet.</title>
        <authorList>
            <person name="Hatakeyama M."/>
            <person name="Aluri S."/>
            <person name="Balachadran M.T."/>
            <person name="Sivarajan S.R."/>
            <person name="Poveda L."/>
            <person name="Shimizu-Inatsugi R."/>
            <person name="Schlapbach R."/>
            <person name="Sreeman S.M."/>
            <person name="Shimizu K.K."/>
        </authorList>
    </citation>
    <scope>NUCLEOTIDE SEQUENCE</scope>
</reference>
<reference evidence="1" key="1">
    <citation type="journal article" date="2018" name="DNA Res.">
        <title>Multiple hybrid de novo genome assembly of finger millet, an orphan allotetraploid crop.</title>
        <authorList>
            <person name="Hatakeyama M."/>
            <person name="Aluri S."/>
            <person name="Balachadran M.T."/>
            <person name="Sivarajan S.R."/>
            <person name="Patrignani A."/>
            <person name="Gruter S."/>
            <person name="Poveda L."/>
            <person name="Shimizu-Inatsugi R."/>
            <person name="Baeten J."/>
            <person name="Francoijs K.J."/>
            <person name="Nataraja K.N."/>
            <person name="Reddy Y.A.N."/>
            <person name="Phadnis S."/>
            <person name="Ravikumar R.L."/>
            <person name="Schlapbach R."/>
            <person name="Sreeman S.M."/>
            <person name="Shimizu K.K."/>
        </authorList>
    </citation>
    <scope>NUCLEOTIDE SEQUENCE</scope>
</reference>
<dbReference type="EMBL" id="BQKI01000097">
    <property type="protein sequence ID" value="GJN39393.1"/>
    <property type="molecule type" value="Genomic_DNA"/>
</dbReference>
<sequence length="114" mass="13036">MSRAWLRNSVAIIWVPWRGVSHFSELDVGWVLQLADENDVPISRRLPHLTLSWISALFEITKSISRCFDGWYNDGGHSQQNSPAYSEFVLFVEAILLKMLPFGDAIVSLTSLQW</sequence>
<protein>
    <submittedName>
        <fullName evidence="1">Uncharacterized protein</fullName>
    </submittedName>
</protein>
<evidence type="ECO:0000313" key="1">
    <source>
        <dbReference type="EMBL" id="GJN39393.1"/>
    </source>
</evidence>
<keyword evidence="2" id="KW-1185">Reference proteome</keyword>
<gene>
    <name evidence="1" type="primary">gb28507</name>
    <name evidence="1" type="ORF">PR202_gb28507</name>
</gene>
<comment type="caution">
    <text evidence="1">The sequence shown here is derived from an EMBL/GenBank/DDBJ whole genome shotgun (WGS) entry which is preliminary data.</text>
</comment>
<accession>A0AAV5FX06</accession>
<name>A0AAV5FX06_ELECO</name>